<feature type="transmembrane region" description="Helical" evidence="1">
    <location>
        <begin position="87"/>
        <end position="109"/>
    </location>
</feature>
<feature type="transmembrane region" description="Helical" evidence="1">
    <location>
        <begin position="45"/>
        <end position="67"/>
    </location>
</feature>
<keyword evidence="1" id="KW-1133">Transmembrane helix</keyword>
<name>A0A660L4Q2_9ACTN</name>
<dbReference type="Proteomes" id="UP000278962">
    <property type="component" value="Unassembled WGS sequence"/>
</dbReference>
<keyword evidence="3" id="KW-1185">Reference proteome</keyword>
<comment type="caution">
    <text evidence="2">The sequence shown here is derived from an EMBL/GenBank/DDBJ whole genome shotgun (WGS) entry which is preliminary data.</text>
</comment>
<accession>A0A660L4Q2</accession>
<sequence length="129" mass="14760">MPLAARARDVIEAKLSPEGTRRATLFEQLTVRRVRWETLVRMNRWLSAIGKVATTIYCCVIAALVIGVDIRPTVQDLLNSGRRIEHVAVLAILLPTLIFLLARSMIGWLRWKVQRELWRRDVERLGGTS</sequence>
<dbReference type="OrthoDB" id="9919385at2"/>
<evidence type="ECO:0000313" key="3">
    <source>
        <dbReference type="Proteomes" id="UP000278962"/>
    </source>
</evidence>
<reference evidence="2 3" key="1">
    <citation type="submission" date="2018-10" db="EMBL/GenBank/DDBJ databases">
        <title>Genomic Encyclopedia of Archaeal and Bacterial Type Strains, Phase II (KMG-II): from individual species to whole genera.</title>
        <authorList>
            <person name="Goeker M."/>
        </authorList>
    </citation>
    <scope>NUCLEOTIDE SEQUENCE [LARGE SCALE GENOMIC DNA]</scope>
    <source>
        <strain evidence="2 3">DSM 14954</strain>
    </source>
</reference>
<protein>
    <submittedName>
        <fullName evidence="2">Uncharacterized protein</fullName>
    </submittedName>
</protein>
<gene>
    <name evidence="2" type="ORF">C8N24_5861</name>
</gene>
<dbReference type="AlphaFoldDB" id="A0A660L4Q2"/>
<proteinExistence type="predicted"/>
<organism evidence="2 3">
    <name type="scientific">Solirubrobacter pauli</name>
    <dbReference type="NCBI Taxonomy" id="166793"/>
    <lineage>
        <taxon>Bacteria</taxon>
        <taxon>Bacillati</taxon>
        <taxon>Actinomycetota</taxon>
        <taxon>Thermoleophilia</taxon>
        <taxon>Solirubrobacterales</taxon>
        <taxon>Solirubrobacteraceae</taxon>
        <taxon>Solirubrobacter</taxon>
    </lineage>
</organism>
<dbReference type="EMBL" id="RBIL01000002">
    <property type="protein sequence ID" value="RKQ87832.1"/>
    <property type="molecule type" value="Genomic_DNA"/>
</dbReference>
<evidence type="ECO:0000313" key="2">
    <source>
        <dbReference type="EMBL" id="RKQ87832.1"/>
    </source>
</evidence>
<keyword evidence="1" id="KW-0812">Transmembrane</keyword>
<evidence type="ECO:0000256" key="1">
    <source>
        <dbReference type="SAM" id="Phobius"/>
    </source>
</evidence>
<keyword evidence="1" id="KW-0472">Membrane</keyword>
<dbReference type="RefSeq" id="WP_121256764.1">
    <property type="nucleotide sequence ID" value="NZ_RBIL01000002.1"/>
</dbReference>